<organism evidence="2 3">
    <name type="scientific">Micavibrio aeruginosavorus</name>
    <dbReference type="NCBI Taxonomy" id="349221"/>
    <lineage>
        <taxon>Bacteria</taxon>
        <taxon>Pseudomonadati</taxon>
        <taxon>Bdellovibrionota</taxon>
        <taxon>Bdellovibrionia</taxon>
        <taxon>Bdellovibrionales</taxon>
        <taxon>Pseudobdellovibrionaceae</taxon>
        <taxon>Micavibrio</taxon>
    </lineage>
</organism>
<evidence type="ECO:0000259" key="1">
    <source>
        <dbReference type="SMART" id="SM00382"/>
    </source>
</evidence>
<dbReference type="InterPro" id="IPR003593">
    <property type="entry name" value="AAA+_ATPase"/>
</dbReference>
<dbReference type="GO" id="GO:0016817">
    <property type="term" value="F:hydrolase activity, acting on acid anhydrides"/>
    <property type="evidence" value="ECO:0007669"/>
    <property type="project" value="InterPro"/>
</dbReference>
<dbReference type="Proteomes" id="UP000249739">
    <property type="component" value="Unassembled WGS sequence"/>
</dbReference>
<dbReference type="InterPro" id="IPR014819">
    <property type="entry name" value="PriCT_2"/>
</dbReference>
<dbReference type="EMBL" id="QFOT01000024">
    <property type="protein sequence ID" value="PZP56479.1"/>
    <property type="molecule type" value="Genomic_DNA"/>
</dbReference>
<evidence type="ECO:0000313" key="2">
    <source>
        <dbReference type="EMBL" id="PZP56479.1"/>
    </source>
</evidence>
<protein>
    <recommendedName>
        <fullName evidence="1">AAA+ ATPase domain-containing protein</fullName>
    </recommendedName>
</protein>
<feature type="domain" description="AAA+ ATPase" evidence="1">
    <location>
        <begin position="150"/>
        <end position="325"/>
    </location>
</feature>
<comment type="caution">
    <text evidence="2">The sequence shown here is derived from an EMBL/GenBank/DDBJ whole genome shotgun (WGS) entry which is preliminary data.</text>
</comment>
<name>A0A2W5HS19_9BACT</name>
<dbReference type="InterPro" id="IPR038724">
    <property type="entry name" value="RepA"/>
</dbReference>
<dbReference type="SUPFAM" id="SSF52540">
    <property type="entry name" value="P-loop containing nucleoside triphosphate hydrolases"/>
    <property type="match status" value="1"/>
</dbReference>
<dbReference type="InterPro" id="IPR027417">
    <property type="entry name" value="P-loop_NTPase"/>
</dbReference>
<evidence type="ECO:0000313" key="3">
    <source>
        <dbReference type="Proteomes" id="UP000249739"/>
    </source>
</evidence>
<dbReference type="AlphaFoldDB" id="A0A2W5HS19"/>
<sequence length="471" mass="51856">MLNELNDVVEISTVDFNVAAPRNKLDTFPLPTLEIGKVLNWIDPSSNYKDWLETGMALHAGGYPVEVWDTWSKRSDKYVEGETLQKWQSFTSDHGITMGTLIFKARKAGCPKSDLILSSIKDSCELTLFTWEELINRPKKKSLVKGLIDENSFVLLYGASNTGKSFVALDIALAITVGKQWCSRKVEQGKAVYVAAEGGSGLIDRLTAYRSHHGLVKLPPISFLTVGIDMCQDQNETKALIKKINEIGEVRFIILDTLSRLLAGGNENSPDAMGAFIKNCDLIREATGATVMAIHHTGKDDGRGARGHSSLRAAADTEIEVKKAKGTQQITVEVTKQRDYETGQKMTFDLQSIEVGKDEDGFPIYSCIVAPNNENRKQTKELTPQQRLAFEILKITIEKNGVIQPEAGGNQKVLSTSECKDALIRGNITKAAKPGDAKSRATAIIKELVLLERIECAAEFVWISDKPDILG</sequence>
<reference evidence="2 3" key="1">
    <citation type="submission" date="2017-08" db="EMBL/GenBank/DDBJ databases">
        <title>Infants hospitalized years apart are colonized by the same room-sourced microbial strains.</title>
        <authorList>
            <person name="Brooks B."/>
            <person name="Olm M.R."/>
            <person name="Firek B.A."/>
            <person name="Baker R."/>
            <person name="Thomas B.C."/>
            <person name="Morowitz M.J."/>
            <person name="Banfield J.F."/>
        </authorList>
    </citation>
    <scope>NUCLEOTIDE SEQUENCE [LARGE SCALE GENOMIC DNA]</scope>
    <source>
        <strain evidence="2">S2_006_000_R2_64</strain>
    </source>
</reference>
<dbReference type="Gene3D" id="3.40.50.300">
    <property type="entry name" value="P-loop containing nucleotide triphosphate hydrolases"/>
    <property type="match status" value="1"/>
</dbReference>
<proteinExistence type="predicted"/>
<dbReference type="Pfam" id="PF13481">
    <property type="entry name" value="AAA_25"/>
    <property type="match status" value="1"/>
</dbReference>
<dbReference type="Pfam" id="PF08707">
    <property type="entry name" value="PriCT_2"/>
    <property type="match status" value="1"/>
</dbReference>
<accession>A0A2W5HS19</accession>
<dbReference type="SMART" id="SM00382">
    <property type="entry name" value="AAA"/>
    <property type="match status" value="1"/>
</dbReference>
<dbReference type="CDD" id="cd01125">
    <property type="entry name" value="RepA_RSF1010_like"/>
    <property type="match status" value="1"/>
</dbReference>
<gene>
    <name evidence="2" type="ORF">DI586_03555</name>
</gene>